<dbReference type="AlphaFoldDB" id="A0A8I0KS27"/>
<name>A0A8I0KS27_9ACTO</name>
<comment type="similarity">
    <text evidence="1">Belongs to the transglycosylase family. Rpf subfamily.</text>
</comment>
<keyword evidence="7" id="KW-1185">Reference proteome</keyword>
<dbReference type="InterPro" id="IPR023346">
    <property type="entry name" value="Lysozyme-like_dom_sf"/>
</dbReference>
<dbReference type="EMBL" id="JACRUO010000002">
    <property type="protein sequence ID" value="MBD3689992.1"/>
    <property type="molecule type" value="Genomic_DNA"/>
</dbReference>
<dbReference type="Gene3D" id="1.10.530.10">
    <property type="match status" value="1"/>
</dbReference>
<gene>
    <name evidence="6" type="ORF">H8R10_07120</name>
</gene>
<dbReference type="SUPFAM" id="SSF53955">
    <property type="entry name" value="Lysozyme-like"/>
    <property type="match status" value="1"/>
</dbReference>
<protein>
    <submittedName>
        <fullName evidence="6">Transglycosylase family protein</fullName>
    </submittedName>
</protein>
<dbReference type="Pfam" id="PF07501">
    <property type="entry name" value="G5"/>
    <property type="match status" value="1"/>
</dbReference>
<evidence type="ECO:0000259" key="5">
    <source>
        <dbReference type="PROSITE" id="PS51109"/>
    </source>
</evidence>
<keyword evidence="2" id="KW-0732">Signal</keyword>
<comment type="caution">
    <text evidence="6">The sequence shown here is derived from an EMBL/GenBank/DDBJ whole genome shotgun (WGS) entry which is preliminary data.</text>
</comment>
<dbReference type="PROSITE" id="PS51109">
    <property type="entry name" value="G5"/>
    <property type="match status" value="1"/>
</dbReference>
<dbReference type="InterPro" id="IPR007137">
    <property type="entry name" value="DUF348"/>
</dbReference>
<organism evidence="6 7">
    <name type="scientific">Nanchangia anserum</name>
    <dbReference type="NCBI Taxonomy" id="2692125"/>
    <lineage>
        <taxon>Bacteria</taxon>
        <taxon>Bacillati</taxon>
        <taxon>Actinomycetota</taxon>
        <taxon>Actinomycetes</taxon>
        <taxon>Actinomycetales</taxon>
        <taxon>Actinomycetaceae</taxon>
        <taxon>Nanchangia</taxon>
    </lineage>
</organism>
<feature type="region of interest" description="Disordered" evidence="4">
    <location>
        <begin position="274"/>
        <end position="297"/>
    </location>
</feature>
<sequence length="382" mass="39766">MAIRFPRLSPAGVRVASAGAAAVVVATAGVGVAHAHKTVTVSIDGATRQVMTWRATPSEILTEAGIDVDPHDRVRAPRRVGDGQRIDVATGHSAVVRGASGPQLRWVAEPDLVTAAAKLETAQESRLPLSHTSALTERAIGSARQLDVVHDGATEHVALTDGATPQRLLADLGVELGPLDRLSLEATSDTPVLRVERVSRQTHSEDKVTRHTTREVEDGSLPKGTRKVETEGKDGVIRATSFVETVDGEVVFHRDGTETPVQEMVEEVVRVGTKAAPETSTTTAGGGAAASPVPAAPQGSAPSSGVWAALAQCESGGNPSAVSANGMYHGLYQFSVSTWRAMGGSGLPSQASAAEQTQRAQALQARAGWGQWPACARSLGLY</sequence>
<feature type="compositionally biased region" description="Basic and acidic residues" evidence="4">
    <location>
        <begin position="199"/>
        <end position="217"/>
    </location>
</feature>
<dbReference type="Proteomes" id="UP000627538">
    <property type="component" value="Unassembled WGS sequence"/>
</dbReference>
<feature type="region of interest" description="Disordered" evidence="4">
    <location>
        <begin position="199"/>
        <end position="227"/>
    </location>
</feature>
<evidence type="ECO:0000256" key="3">
    <source>
        <dbReference type="ARBA" id="ARBA00022801"/>
    </source>
</evidence>
<dbReference type="Gene3D" id="2.20.230.10">
    <property type="entry name" value="Resuscitation-promoting factor rpfb"/>
    <property type="match status" value="1"/>
</dbReference>
<keyword evidence="3" id="KW-0378">Hydrolase</keyword>
<dbReference type="SMART" id="SM01208">
    <property type="entry name" value="G5"/>
    <property type="match status" value="1"/>
</dbReference>
<proteinExistence type="inferred from homology"/>
<evidence type="ECO:0000256" key="1">
    <source>
        <dbReference type="ARBA" id="ARBA00010830"/>
    </source>
</evidence>
<accession>A0A8I0KS27</accession>
<evidence type="ECO:0000313" key="7">
    <source>
        <dbReference type="Proteomes" id="UP000627538"/>
    </source>
</evidence>
<dbReference type="Pfam" id="PF03990">
    <property type="entry name" value="DUF348"/>
    <property type="match status" value="1"/>
</dbReference>
<dbReference type="CDD" id="cd13925">
    <property type="entry name" value="RPF"/>
    <property type="match status" value="1"/>
</dbReference>
<feature type="compositionally biased region" description="Low complexity" evidence="4">
    <location>
        <begin position="275"/>
        <end position="297"/>
    </location>
</feature>
<feature type="domain" description="G5" evidence="5">
    <location>
        <begin position="195"/>
        <end position="275"/>
    </location>
</feature>
<reference evidence="6 7" key="1">
    <citation type="submission" date="2020-08" db="EMBL/GenBank/DDBJ databases">
        <title>Winkia gen. nov., sp. nov., isolated from faeces of the Anser albifrons in China.</title>
        <authorList>
            <person name="Liu Q."/>
        </authorList>
    </citation>
    <scope>NUCLEOTIDE SEQUENCE [LARGE SCALE GENOMIC DNA]</scope>
    <source>
        <strain evidence="6 7">C62</strain>
    </source>
</reference>
<dbReference type="RefSeq" id="WP_191072101.1">
    <property type="nucleotide sequence ID" value="NZ_CP060506.1"/>
</dbReference>
<evidence type="ECO:0000256" key="4">
    <source>
        <dbReference type="SAM" id="MobiDB-lite"/>
    </source>
</evidence>
<dbReference type="InterPro" id="IPR010618">
    <property type="entry name" value="RPF"/>
</dbReference>
<dbReference type="GO" id="GO:0016787">
    <property type="term" value="F:hydrolase activity"/>
    <property type="evidence" value="ECO:0007669"/>
    <property type="project" value="UniProtKB-KW"/>
</dbReference>
<dbReference type="Pfam" id="PF06737">
    <property type="entry name" value="Transglycosylas"/>
    <property type="match status" value="1"/>
</dbReference>
<evidence type="ECO:0000313" key="6">
    <source>
        <dbReference type="EMBL" id="MBD3689992.1"/>
    </source>
</evidence>
<dbReference type="InterPro" id="IPR011098">
    <property type="entry name" value="G5_dom"/>
</dbReference>
<evidence type="ECO:0000256" key="2">
    <source>
        <dbReference type="ARBA" id="ARBA00022729"/>
    </source>
</evidence>